<feature type="binding site" evidence="6">
    <location>
        <begin position="8"/>
        <end position="15"/>
    </location>
    <ligand>
        <name>substrate</name>
    </ligand>
</feature>
<comment type="pathway">
    <text evidence="6">Carbohydrate degradation; glycolysis; pyruvate from D-glyceraldehyde 3-phosphate: step 3/5.</text>
</comment>
<feature type="binding site" evidence="6">
    <location>
        <position position="98"/>
    </location>
    <ligand>
        <name>substrate</name>
    </ligand>
</feature>
<dbReference type="Proteomes" id="UP000298615">
    <property type="component" value="Chromosome"/>
</dbReference>
<feature type="binding site" evidence="6">
    <location>
        <position position="60"/>
    </location>
    <ligand>
        <name>substrate</name>
    </ligand>
</feature>
<feature type="binding site" evidence="6">
    <location>
        <begin position="114"/>
        <end position="115"/>
    </location>
    <ligand>
        <name>substrate</name>
    </ligand>
</feature>
<dbReference type="OrthoDB" id="9781415at2"/>
<dbReference type="InterPro" id="IPR013078">
    <property type="entry name" value="His_Pase_superF_clade-1"/>
</dbReference>
<feature type="binding site" evidence="6">
    <location>
        <begin position="87"/>
        <end position="90"/>
    </location>
    <ligand>
        <name>substrate</name>
    </ligand>
</feature>
<protein>
    <recommendedName>
        <fullName evidence="6">2,3-bisphosphoglycerate-dependent phosphoglycerate mutase</fullName>
        <shortName evidence="6">BPG-dependent PGAM</shortName>
        <shortName evidence="6">PGAM</shortName>
        <shortName evidence="6">Phosphoglyceromutase</shortName>
        <shortName evidence="6">dPGM</shortName>
        <ecNumber evidence="6">5.4.2.11</ecNumber>
    </recommendedName>
</protein>
<evidence type="ECO:0000313" key="7">
    <source>
        <dbReference type="EMBL" id="QCI85493.1"/>
    </source>
</evidence>
<evidence type="ECO:0000256" key="5">
    <source>
        <dbReference type="ARBA" id="ARBA00023235"/>
    </source>
</evidence>
<dbReference type="GO" id="GO:0006096">
    <property type="term" value="P:glycolytic process"/>
    <property type="evidence" value="ECO:0007669"/>
    <property type="project" value="UniProtKB-UniRule"/>
</dbReference>
<dbReference type="EMBL" id="CP039712">
    <property type="protein sequence ID" value="QCI85493.1"/>
    <property type="molecule type" value="Genomic_DNA"/>
</dbReference>
<keyword evidence="5 6" id="KW-0413">Isomerase</keyword>
<dbReference type="HAMAP" id="MF_01039">
    <property type="entry name" value="PGAM_GpmA"/>
    <property type="match status" value="1"/>
</dbReference>
<evidence type="ECO:0000256" key="6">
    <source>
        <dbReference type="HAMAP-Rule" id="MF_01039"/>
    </source>
</evidence>
<sequence>MKKIVFIRHGQSIWNLENRFTGWTDVPLSDQGIEEARQAGQALKAHDLQFDEVYTSVLQRAIRTAHIVMEEIEQLWVPEFKSWRLNERHYGALQGLDKHDTAVKYGEEQVKLWRRSYDVLPPLLEPGDERDAALDPRYHDIDPHVIPRGESLATTLVRTLPFWQDHIAPKLLHNETILIVAHGNSLRSLAMHLEGLTEEEVLDLEIPTGKPLVYELNDDLSYHQKYYL</sequence>
<dbReference type="KEGG" id="vao:FA707_00270"/>
<dbReference type="FunFam" id="3.40.50.1240:FF:000003">
    <property type="entry name" value="2,3-bisphosphoglycerate-dependent phosphoglycerate mutase"/>
    <property type="match status" value="1"/>
</dbReference>
<dbReference type="GO" id="GO:0006094">
    <property type="term" value="P:gluconeogenesis"/>
    <property type="evidence" value="ECO:0007669"/>
    <property type="project" value="UniProtKB-UniRule"/>
</dbReference>
<comment type="catalytic activity">
    <reaction evidence="1 6">
        <text>(2R)-2-phosphoglycerate = (2R)-3-phosphoglycerate</text>
        <dbReference type="Rhea" id="RHEA:15901"/>
        <dbReference type="ChEBI" id="CHEBI:58272"/>
        <dbReference type="ChEBI" id="CHEBI:58289"/>
        <dbReference type="EC" id="5.4.2.11"/>
    </reaction>
</comment>
<keyword evidence="3 6" id="KW-0312">Gluconeogenesis</keyword>
<dbReference type="RefSeq" id="WP_136952353.1">
    <property type="nucleotide sequence ID" value="NZ_CP039712.1"/>
</dbReference>
<name>A0A4D7CR74_9ENTE</name>
<feature type="binding site" evidence="6">
    <location>
        <begin position="21"/>
        <end position="22"/>
    </location>
    <ligand>
        <name>substrate</name>
    </ligand>
</feature>
<dbReference type="Pfam" id="PF00300">
    <property type="entry name" value="His_Phos_1"/>
    <property type="match status" value="2"/>
</dbReference>
<dbReference type="GO" id="GO:0004619">
    <property type="term" value="F:phosphoglycerate mutase activity"/>
    <property type="evidence" value="ECO:0007669"/>
    <property type="project" value="UniProtKB-UniRule"/>
</dbReference>
<dbReference type="SMART" id="SM00855">
    <property type="entry name" value="PGAM"/>
    <property type="match status" value="1"/>
</dbReference>
<dbReference type="UniPathway" id="UPA00109">
    <property type="reaction ID" value="UER00186"/>
</dbReference>
<dbReference type="InterPro" id="IPR005952">
    <property type="entry name" value="Phosphogly_mut1"/>
</dbReference>
<dbReference type="NCBIfam" id="TIGR01258">
    <property type="entry name" value="pgm_1"/>
    <property type="match status" value="1"/>
</dbReference>
<keyword evidence="4 6" id="KW-0324">Glycolysis</keyword>
<evidence type="ECO:0000256" key="2">
    <source>
        <dbReference type="ARBA" id="ARBA00006717"/>
    </source>
</evidence>
<dbReference type="AlphaFoldDB" id="A0A4D7CR74"/>
<feature type="active site" description="Proton donor/acceptor" evidence="6">
    <location>
        <position position="87"/>
    </location>
</feature>
<dbReference type="PIRSF" id="PIRSF000709">
    <property type="entry name" value="6PFK_2-Ptase"/>
    <property type="match status" value="1"/>
</dbReference>
<evidence type="ECO:0000256" key="3">
    <source>
        <dbReference type="ARBA" id="ARBA00022432"/>
    </source>
</evidence>
<feature type="active site" description="Tele-phosphohistidine intermediate" evidence="6">
    <location>
        <position position="9"/>
    </location>
</feature>
<dbReference type="Gene3D" id="3.40.50.1240">
    <property type="entry name" value="Phosphoglycerate mutase-like"/>
    <property type="match status" value="1"/>
</dbReference>
<evidence type="ECO:0000313" key="8">
    <source>
        <dbReference type="Proteomes" id="UP000298615"/>
    </source>
</evidence>
<feature type="site" description="Transition state stabilizer" evidence="6">
    <location>
        <position position="182"/>
    </location>
</feature>
<evidence type="ECO:0000256" key="1">
    <source>
        <dbReference type="ARBA" id="ARBA00000380"/>
    </source>
</evidence>
<organism evidence="7 8">
    <name type="scientific">Vagococcus zengguangii</name>
    <dbReference type="NCBI Taxonomy" id="2571750"/>
    <lineage>
        <taxon>Bacteria</taxon>
        <taxon>Bacillati</taxon>
        <taxon>Bacillota</taxon>
        <taxon>Bacilli</taxon>
        <taxon>Lactobacillales</taxon>
        <taxon>Enterococcaceae</taxon>
        <taxon>Vagococcus</taxon>
    </lineage>
</organism>
<dbReference type="NCBIfam" id="NF010713">
    <property type="entry name" value="PRK14115.1"/>
    <property type="match status" value="1"/>
</dbReference>
<dbReference type="EC" id="5.4.2.11" evidence="6"/>
<comment type="function">
    <text evidence="6">Catalyzes the interconversion of 2-phosphoglycerate and 3-phosphoglycerate.</text>
</comment>
<proteinExistence type="inferred from homology"/>
<feature type="binding site" evidence="6">
    <location>
        <begin position="183"/>
        <end position="184"/>
    </location>
    <ligand>
        <name>substrate</name>
    </ligand>
</feature>
<evidence type="ECO:0000256" key="4">
    <source>
        <dbReference type="ARBA" id="ARBA00023152"/>
    </source>
</evidence>
<dbReference type="CDD" id="cd07067">
    <property type="entry name" value="HP_PGM_like"/>
    <property type="match status" value="1"/>
</dbReference>
<comment type="similarity">
    <text evidence="2 6">Belongs to the phosphoglycerate mutase family. BPG-dependent PGAM subfamily.</text>
</comment>
<reference evidence="7 8" key="1">
    <citation type="submission" date="2019-04" db="EMBL/GenBank/DDBJ databases">
        <title>Vagococcus sp. nov., isolated from faeces of yaks (Bos grunniens).</title>
        <authorList>
            <person name="Ge Y."/>
        </authorList>
    </citation>
    <scope>NUCLEOTIDE SEQUENCE [LARGE SCALE GENOMIC DNA]</scope>
    <source>
        <strain evidence="7 8">MN-17</strain>
    </source>
</reference>
<dbReference type="SUPFAM" id="SSF53254">
    <property type="entry name" value="Phosphoglycerate mutase-like"/>
    <property type="match status" value="1"/>
</dbReference>
<accession>A0A4D7CR74</accession>
<gene>
    <name evidence="6 7" type="primary">gpmA</name>
    <name evidence="7" type="ORF">FA707_00270</name>
</gene>
<dbReference type="PANTHER" id="PTHR11931">
    <property type="entry name" value="PHOSPHOGLYCERATE MUTASE"/>
    <property type="match status" value="1"/>
</dbReference>
<keyword evidence="8" id="KW-1185">Reference proteome</keyword>
<dbReference type="InterPro" id="IPR029033">
    <property type="entry name" value="His_PPase_superfam"/>
</dbReference>